<feature type="coiled-coil region" evidence="1">
    <location>
        <begin position="448"/>
        <end position="475"/>
    </location>
</feature>
<organism evidence="3 4">
    <name type="scientific">Reticulomyxa filosa</name>
    <dbReference type="NCBI Taxonomy" id="46433"/>
    <lineage>
        <taxon>Eukaryota</taxon>
        <taxon>Sar</taxon>
        <taxon>Rhizaria</taxon>
        <taxon>Retaria</taxon>
        <taxon>Foraminifera</taxon>
        <taxon>Monothalamids</taxon>
        <taxon>Reticulomyxidae</taxon>
        <taxon>Reticulomyxa</taxon>
    </lineage>
</organism>
<feature type="compositionally biased region" description="Low complexity" evidence="2">
    <location>
        <begin position="384"/>
        <end position="397"/>
    </location>
</feature>
<keyword evidence="1" id="KW-0175">Coiled coil</keyword>
<reference evidence="3 4" key="1">
    <citation type="journal article" date="2013" name="Curr. Biol.">
        <title>The Genome of the Foraminiferan Reticulomyxa filosa.</title>
        <authorList>
            <person name="Glockner G."/>
            <person name="Hulsmann N."/>
            <person name="Schleicher M."/>
            <person name="Noegel A.A."/>
            <person name="Eichinger L."/>
            <person name="Gallinger C."/>
            <person name="Pawlowski J."/>
            <person name="Sierra R."/>
            <person name="Euteneuer U."/>
            <person name="Pillet L."/>
            <person name="Moustafa A."/>
            <person name="Platzer M."/>
            <person name="Groth M."/>
            <person name="Szafranski K."/>
            <person name="Schliwa M."/>
        </authorList>
    </citation>
    <scope>NUCLEOTIDE SEQUENCE [LARGE SCALE GENOMIC DNA]</scope>
</reference>
<keyword evidence="4" id="KW-1185">Reference proteome</keyword>
<sequence length="654" mass="75750">MLQHCQRKSSSKESEEKSICLHNAFGFALFCMDEQQQENKSDTNHEFASILTKTKNFELDVNELKESVQKLSLELEKSQSQCKMQQSELSSKTERIAAIEKLYEQCANDLNESRHANDLKNEQISTLKNTIKNFEQILDKMNKEKSDLVTLTAANSETISAIEKEKDRLKEQLNDAFSKNILEHPEYKTLLSKYEELTTNYNEENKGRLAALSAWQKSEQSFQTLEKEFQEQIHVHSKIHKKMGAFTCCLSFFYRCFMKTINQQNTQNLKELEWERLRNKNITETNEKIQQELATLQQESLQLKIRLGTVESQLVSNNEMEKVRMQTVAENINTEMKWRQHVLVQQIKQLQIEVQDANFQKLKLQKTLKQLEIEYVNEKLQKNSNNSENNFVSSPSNQDKKAITHNNKTSNQPKSLVVFNNNNSGHTNNRNNQFNQSHPSLFPSDAMATKVFNDLDDLDEQIMRLKREIQEKTTALITIFSHQNIYFFLQLTLTKKLDITDNKILHSPMRSNYLSHGTNTFYAKAQSTSAGNNSIMSNSNKIQQVPQTVSNSRYPEHLEREQSVADNQCTANGDDFWKSDETSMPAKNENKDVPRTLPGVNEKKQNNTTSNKSNVSVPPAKYKPLINSNNINQDNARRGQKIYDDDASKPRWRF</sequence>
<evidence type="ECO:0000313" key="4">
    <source>
        <dbReference type="Proteomes" id="UP000023152"/>
    </source>
</evidence>
<feature type="compositionally biased region" description="Polar residues" evidence="2">
    <location>
        <begin position="404"/>
        <end position="414"/>
    </location>
</feature>
<comment type="caution">
    <text evidence="3">The sequence shown here is derived from an EMBL/GenBank/DDBJ whole genome shotgun (WGS) entry which is preliminary data.</text>
</comment>
<feature type="coiled-coil region" evidence="1">
    <location>
        <begin position="279"/>
        <end position="306"/>
    </location>
</feature>
<feature type="region of interest" description="Disordered" evidence="2">
    <location>
        <begin position="530"/>
        <end position="549"/>
    </location>
</feature>
<name>X6N8A6_RETFI</name>
<evidence type="ECO:0000256" key="1">
    <source>
        <dbReference type="SAM" id="Coils"/>
    </source>
</evidence>
<feature type="coiled-coil region" evidence="1">
    <location>
        <begin position="54"/>
        <end position="88"/>
    </location>
</feature>
<feature type="compositionally biased region" description="Low complexity" evidence="2">
    <location>
        <begin position="606"/>
        <end position="617"/>
    </location>
</feature>
<dbReference type="EMBL" id="ASPP01010669">
    <property type="protein sequence ID" value="ETO22510.1"/>
    <property type="molecule type" value="Genomic_DNA"/>
</dbReference>
<dbReference type="AlphaFoldDB" id="X6N8A6"/>
<feature type="compositionally biased region" description="Basic and acidic residues" evidence="2">
    <location>
        <begin position="635"/>
        <end position="654"/>
    </location>
</feature>
<dbReference type="Proteomes" id="UP000023152">
    <property type="component" value="Unassembled WGS sequence"/>
</dbReference>
<feature type="region of interest" description="Disordered" evidence="2">
    <location>
        <begin position="384"/>
        <end position="415"/>
    </location>
</feature>
<evidence type="ECO:0000256" key="2">
    <source>
        <dbReference type="SAM" id="MobiDB-lite"/>
    </source>
</evidence>
<feature type="coiled-coil region" evidence="1">
    <location>
        <begin position="117"/>
        <end position="179"/>
    </location>
</feature>
<evidence type="ECO:0000313" key="3">
    <source>
        <dbReference type="EMBL" id="ETO22510.1"/>
    </source>
</evidence>
<protein>
    <submittedName>
        <fullName evidence="3">Uncharacterized protein</fullName>
    </submittedName>
</protein>
<gene>
    <name evidence="3" type="ORF">RFI_14687</name>
</gene>
<proteinExistence type="predicted"/>
<accession>X6N8A6</accession>
<feature type="region of interest" description="Disordered" evidence="2">
    <location>
        <begin position="558"/>
        <end position="654"/>
    </location>
</feature>